<dbReference type="EMBL" id="JAAGRQ010000054">
    <property type="protein sequence ID" value="NDY57616.1"/>
    <property type="molecule type" value="Genomic_DNA"/>
</dbReference>
<accession>A0A7K3NN48</accession>
<comment type="caution">
    <text evidence="2">The sequence shown here is derived from an EMBL/GenBank/DDBJ whole genome shotgun (WGS) entry which is preliminary data.</text>
</comment>
<evidence type="ECO:0000313" key="3">
    <source>
        <dbReference type="Proteomes" id="UP000469724"/>
    </source>
</evidence>
<proteinExistence type="predicted"/>
<evidence type="ECO:0000313" key="2">
    <source>
        <dbReference type="EMBL" id="NDY57616.1"/>
    </source>
</evidence>
<name>A0A7K3NN48_9BACT</name>
<gene>
    <name evidence="2" type="ORF">G3N56_12830</name>
</gene>
<evidence type="ECO:0000259" key="1">
    <source>
        <dbReference type="SMART" id="SM00953"/>
    </source>
</evidence>
<organism evidence="2 3">
    <name type="scientific">Desulfolutivibrio sulfodismutans</name>
    <dbReference type="NCBI Taxonomy" id="63561"/>
    <lineage>
        <taxon>Bacteria</taxon>
        <taxon>Pseudomonadati</taxon>
        <taxon>Thermodesulfobacteriota</taxon>
        <taxon>Desulfovibrionia</taxon>
        <taxon>Desulfovibrionales</taxon>
        <taxon>Desulfovibrionaceae</taxon>
        <taxon>Desulfolutivibrio</taxon>
    </lineage>
</organism>
<dbReference type="Proteomes" id="UP000469724">
    <property type="component" value="Unassembled WGS sequence"/>
</dbReference>
<protein>
    <submittedName>
        <fullName evidence="2">RES family NAD+ phosphorylase</fullName>
    </submittedName>
</protein>
<dbReference type="AlphaFoldDB" id="A0A7K3NN48"/>
<keyword evidence="3" id="KW-1185">Reference proteome</keyword>
<sequence>MTLPGRASLRVQHTHRLIPSKHSGPGVLMRIADDAAHLEDIFTIDGATNDRLFGELDLLPGIGRDELVNGIPHASVINASFCHASPEGGRFNRPDRGAWYAGFELKTSQAEVAFHKSRQYLEIGWEKEDNVAYDDYLANFDAEFHDIRGDRHFADCLDPGSYYASQGLAAELLAAGSLGIVYPSVRMPGGVCLACFRPALVGNVRQMKTWSFAWRGSAVPPAWLEQHVSG</sequence>
<dbReference type="SMART" id="SM00953">
    <property type="entry name" value="RES"/>
    <property type="match status" value="1"/>
</dbReference>
<dbReference type="Pfam" id="PF08808">
    <property type="entry name" value="RES"/>
    <property type="match status" value="1"/>
</dbReference>
<reference evidence="2 3" key="1">
    <citation type="submission" date="2020-02" db="EMBL/GenBank/DDBJ databases">
        <title>Comparative genomics of sulfur disproportionating microorganisms.</title>
        <authorList>
            <person name="Ward L.M."/>
            <person name="Bertran E."/>
            <person name="Johnston D.T."/>
        </authorList>
    </citation>
    <scope>NUCLEOTIDE SEQUENCE [LARGE SCALE GENOMIC DNA]</scope>
    <source>
        <strain evidence="2 3">DSM 3696</strain>
    </source>
</reference>
<dbReference type="InterPro" id="IPR014914">
    <property type="entry name" value="RES_dom"/>
</dbReference>
<feature type="domain" description="RES" evidence="1">
    <location>
        <begin position="80"/>
        <end position="207"/>
    </location>
</feature>